<evidence type="ECO:0000259" key="4">
    <source>
        <dbReference type="PROSITE" id="PS50043"/>
    </source>
</evidence>
<dbReference type="PANTHER" id="PTHR44688:SF16">
    <property type="entry name" value="DNA-BINDING TRANSCRIPTIONAL ACTIVATOR DEVR_DOSR"/>
    <property type="match status" value="1"/>
</dbReference>
<dbReference type="Gene3D" id="3.40.50.2300">
    <property type="match status" value="1"/>
</dbReference>
<sequence length="294" mass="31654">MSDPLAVAVVDAHAAMRDAIVETLDADARFEVVLKAHDIPSLSASTAEFDVCLLDMTVDGHQEDAVGEVLTRHPTVVWTDRVDWQIQVRALAMGALSVLPRAAGHPDSVATALVHAGEGEAHLSPQLASALLDAAASGALAWSGPQTALLTELTYGTRPDVASERAGLSPARFAAERSAIIAACRATPLERLDPRHVVPIGSMERPRLIERLTERQIQILAMLADGYSRSAVAAELHISPKTLESHLANVLVKIHVARASTAERLLLAMYFTERHRNPHRLWETRIGGLIAGEE</sequence>
<reference evidence="5 6" key="1">
    <citation type="submission" date="2021-01" db="EMBL/GenBank/DDBJ databases">
        <title>Whole genome shotgun sequence of Planotetraspora mira NBRC 15435.</title>
        <authorList>
            <person name="Komaki H."/>
            <person name="Tamura T."/>
        </authorList>
    </citation>
    <scope>NUCLEOTIDE SEQUENCE [LARGE SCALE GENOMIC DNA]</scope>
    <source>
        <strain evidence="5 6">NBRC 15435</strain>
    </source>
</reference>
<gene>
    <name evidence="5" type="ORF">Pmi06nite_42600</name>
</gene>
<evidence type="ECO:0000313" key="5">
    <source>
        <dbReference type="EMBL" id="GII30818.1"/>
    </source>
</evidence>
<dbReference type="Proteomes" id="UP000650628">
    <property type="component" value="Unassembled WGS sequence"/>
</dbReference>
<dbReference type="EMBL" id="BOOO01000020">
    <property type="protein sequence ID" value="GII30818.1"/>
    <property type="molecule type" value="Genomic_DNA"/>
</dbReference>
<evidence type="ECO:0000256" key="3">
    <source>
        <dbReference type="ARBA" id="ARBA00023163"/>
    </source>
</evidence>
<proteinExistence type="predicted"/>
<protein>
    <recommendedName>
        <fullName evidence="4">HTH luxR-type domain-containing protein</fullName>
    </recommendedName>
</protein>
<dbReference type="InterPro" id="IPR011006">
    <property type="entry name" value="CheY-like_superfamily"/>
</dbReference>
<dbReference type="SMART" id="SM00421">
    <property type="entry name" value="HTH_LUXR"/>
    <property type="match status" value="1"/>
</dbReference>
<accession>A0A8J3TPK6</accession>
<dbReference type="PROSITE" id="PS50043">
    <property type="entry name" value="HTH_LUXR_2"/>
    <property type="match status" value="1"/>
</dbReference>
<dbReference type="PRINTS" id="PR00038">
    <property type="entry name" value="HTHLUXR"/>
</dbReference>
<keyword evidence="3" id="KW-0804">Transcription</keyword>
<dbReference type="AlphaFoldDB" id="A0A8J3TPK6"/>
<dbReference type="InterPro" id="IPR016032">
    <property type="entry name" value="Sig_transdc_resp-reg_C-effctor"/>
</dbReference>
<organism evidence="5 6">
    <name type="scientific">Planotetraspora mira</name>
    <dbReference type="NCBI Taxonomy" id="58121"/>
    <lineage>
        <taxon>Bacteria</taxon>
        <taxon>Bacillati</taxon>
        <taxon>Actinomycetota</taxon>
        <taxon>Actinomycetes</taxon>
        <taxon>Streptosporangiales</taxon>
        <taxon>Streptosporangiaceae</taxon>
        <taxon>Planotetraspora</taxon>
    </lineage>
</organism>
<dbReference type="GO" id="GO:0006355">
    <property type="term" value="P:regulation of DNA-templated transcription"/>
    <property type="evidence" value="ECO:0007669"/>
    <property type="project" value="InterPro"/>
</dbReference>
<dbReference type="SUPFAM" id="SSF52172">
    <property type="entry name" value="CheY-like"/>
    <property type="match status" value="1"/>
</dbReference>
<dbReference type="Gene3D" id="1.10.10.10">
    <property type="entry name" value="Winged helix-like DNA-binding domain superfamily/Winged helix DNA-binding domain"/>
    <property type="match status" value="1"/>
</dbReference>
<evidence type="ECO:0000256" key="1">
    <source>
        <dbReference type="ARBA" id="ARBA00023015"/>
    </source>
</evidence>
<keyword evidence="6" id="KW-1185">Reference proteome</keyword>
<evidence type="ECO:0000256" key="2">
    <source>
        <dbReference type="ARBA" id="ARBA00023125"/>
    </source>
</evidence>
<dbReference type="RefSeq" id="WP_203954745.1">
    <property type="nucleotide sequence ID" value="NZ_BOOO01000020.1"/>
</dbReference>
<dbReference type="InterPro" id="IPR000792">
    <property type="entry name" value="Tscrpt_reg_LuxR_C"/>
</dbReference>
<feature type="domain" description="HTH luxR-type" evidence="4">
    <location>
        <begin position="205"/>
        <end position="270"/>
    </location>
</feature>
<dbReference type="CDD" id="cd06170">
    <property type="entry name" value="LuxR_C_like"/>
    <property type="match status" value="1"/>
</dbReference>
<name>A0A8J3TPK6_9ACTN</name>
<dbReference type="SUPFAM" id="SSF46894">
    <property type="entry name" value="C-terminal effector domain of the bipartite response regulators"/>
    <property type="match status" value="1"/>
</dbReference>
<dbReference type="Pfam" id="PF00196">
    <property type="entry name" value="GerE"/>
    <property type="match status" value="1"/>
</dbReference>
<keyword evidence="1" id="KW-0805">Transcription regulation</keyword>
<dbReference type="PANTHER" id="PTHR44688">
    <property type="entry name" value="DNA-BINDING TRANSCRIPTIONAL ACTIVATOR DEVR_DOSR"/>
    <property type="match status" value="1"/>
</dbReference>
<comment type="caution">
    <text evidence="5">The sequence shown here is derived from an EMBL/GenBank/DDBJ whole genome shotgun (WGS) entry which is preliminary data.</text>
</comment>
<evidence type="ECO:0000313" key="6">
    <source>
        <dbReference type="Proteomes" id="UP000650628"/>
    </source>
</evidence>
<dbReference type="InterPro" id="IPR036388">
    <property type="entry name" value="WH-like_DNA-bd_sf"/>
</dbReference>
<dbReference type="GO" id="GO:0003677">
    <property type="term" value="F:DNA binding"/>
    <property type="evidence" value="ECO:0007669"/>
    <property type="project" value="UniProtKB-KW"/>
</dbReference>
<keyword evidence="2" id="KW-0238">DNA-binding</keyword>